<dbReference type="PRINTS" id="PR00119">
    <property type="entry name" value="CATATPASE"/>
</dbReference>
<protein>
    <recommendedName>
        <fullName evidence="11">Cation-transporting P-type ATPase B</fullName>
    </recommendedName>
</protein>
<keyword evidence="8 12" id="KW-1133">Transmembrane helix</keyword>
<evidence type="ECO:0000256" key="1">
    <source>
        <dbReference type="ARBA" id="ARBA00004651"/>
    </source>
</evidence>
<dbReference type="InterPro" id="IPR036412">
    <property type="entry name" value="HAD-like_sf"/>
</dbReference>
<dbReference type="GO" id="GO:0043682">
    <property type="term" value="F:P-type divalent copper transporter activity"/>
    <property type="evidence" value="ECO:0007669"/>
    <property type="project" value="TreeGrafter"/>
</dbReference>
<dbReference type="GO" id="GO:0005507">
    <property type="term" value="F:copper ion binding"/>
    <property type="evidence" value="ECO:0007669"/>
    <property type="project" value="TreeGrafter"/>
</dbReference>
<dbReference type="Pfam" id="PF00702">
    <property type="entry name" value="Hydrolase"/>
    <property type="match status" value="1"/>
</dbReference>
<dbReference type="CDD" id="cd02094">
    <property type="entry name" value="P-type_ATPase_Cu-like"/>
    <property type="match status" value="1"/>
</dbReference>
<proteinExistence type="inferred from homology"/>
<evidence type="ECO:0000256" key="5">
    <source>
        <dbReference type="ARBA" id="ARBA00022741"/>
    </source>
</evidence>
<dbReference type="PROSITE" id="PS01047">
    <property type="entry name" value="HMA_1"/>
    <property type="match status" value="1"/>
</dbReference>
<dbReference type="SUPFAM" id="SSF81653">
    <property type="entry name" value="Calcium ATPase, transduction domain A"/>
    <property type="match status" value="1"/>
</dbReference>
<dbReference type="SUPFAM" id="SSF81665">
    <property type="entry name" value="Calcium ATPase, transmembrane domain M"/>
    <property type="match status" value="1"/>
</dbReference>
<dbReference type="Gene3D" id="3.40.50.1000">
    <property type="entry name" value="HAD superfamily/HAD-like"/>
    <property type="match status" value="1"/>
</dbReference>
<evidence type="ECO:0000256" key="7">
    <source>
        <dbReference type="ARBA" id="ARBA00022967"/>
    </source>
</evidence>
<feature type="transmembrane region" description="Helical" evidence="12">
    <location>
        <begin position="700"/>
        <end position="717"/>
    </location>
</feature>
<feature type="transmembrane region" description="Helical" evidence="12">
    <location>
        <begin position="202"/>
        <end position="221"/>
    </location>
</feature>
<dbReference type="PROSITE" id="PS01229">
    <property type="entry name" value="COF_2"/>
    <property type="match status" value="1"/>
</dbReference>
<dbReference type="Gene3D" id="3.30.70.100">
    <property type="match status" value="1"/>
</dbReference>
<dbReference type="FunFam" id="2.70.150.10:FF:000002">
    <property type="entry name" value="Copper-transporting ATPase 1, putative"/>
    <property type="match status" value="1"/>
</dbReference>
<dbReference type="KEGG" id="tfu:Tfu_2848"/>
<feature type="domain" description="HMA" evidence="13">
    <location>
        <begin position="12"/>
        <end position="76"/>
    </location>
</feature>
<dbReference type="SUPFAM" id="SSF56784">
    <property type="entry name" value="HAD-like"/>
    <property type="match status" value="1"/>
</dbReference>
<dbReference type="NCBIfam" id="TIGR01494">
    <property type="entry name" value="ATPase_P-type"/>
    <property type="match status" value="1"/>
</dbReference>
<organism evidence="14">
    <name type="scientific">Thermobifida fusca (strain YX)</name>
    <dbReference type="NCBI Taxonomy" id="269800"/>
    <lineage>
        <taxon>Bacteria</taxon>
        <taxon>Bacillati</taxon>
        <taxon>Actinomycetota</taxon>
        <taxon>Actinomycetes</taxon>
        <taxon>Streptosporangiales</taxon>
        <taxon>Nocardiopsidaceae</taxon>
        <taxon>Thermobifida</taxon>
    </lineage>
</organism>
<feature type="transmembrane region" description="Helical" evidence="12">
    <location>
        <begin position="162"/>
        <end position="182"/>
    </location>
</feature>
<dbReference type="InterPro" id="IPR027256">
    <property type="entry name" value="P-typ_ATPase_IB"/>
</dbReference>
<comment type="subcellular location">
    <subcellularLocation>
        <location evidence="1">Cell membrane</location>
        <topology evidence="1">Multi-pass membrane protein</topology>
    </subcellularLocation>
</comment>
<dbReference type="SFLD" id="SFLDF00027">
    <property type="entry name" value="p-type_atpase"/>
    <property type="match status" value="1"/>
</dbReference>
<evidence type="ECO:0000256" key="10">
    <source>
        <dbReference type="ARBA" id="ARBA00049360"/>
    </source>
</evidence>
<evidence type="ECO:0000313" key="14">
    <source>
        <dbReference type="EMBL" id="AAZ56881.1"/>
    </source>
</evidence>
<evidence type="ECO:0000256" key="4">
    <source>
        <dbReference type="ARBA" id="ARBA00022723"/>
    </source>
</evidence>
<dbReference type="NCBIfam" id="TIGR01511">
    <property type="entry name" value="ATPase-IB1_Cu"/>
    <property type="match status" value="1"/>
</dbReference>
<dbReference type="InterPro" id="IPR001757">
    <property type="entry name" value="P_typ_ATPase"/>
</dbReference>
<sequence>MGEEATRRRDAERVELLIGGMTCASCANRVERKLNKLAGVRASVNYATEKASVEFDSGVTIDDLITTVEKAGYTAALPAPPCAAQDTEDQAADPVAALRTRLLVSAVLSIPVIAMAMIPALQFTYWQWASLVLAAPVVVWGALPFHIAAVKNLRLGEATMDTLVSMGTLAAFAWSLYALFFGEAGMPGMTHPFEFTISRTDGSAAIYLEVAAGVTTFILAGRYFEARAKRRAGAALRALLELGAKEVTVVRGGRETRIPVEQLAVGDRFVVRPGEKIATDGVVEEGASAVDASMLTGESVPVEVGVGDAVVGATVNVGGRLVVRATRVGADTQLAQMAKLVEEAQSGKAEVQRLADRISGVFVPVVIALAVATLGFWLGAGGPVEAAFTAAVAVLIIACPCALGLATPTALLVGTGRGAQLGILIKGPEVLENTRRVDTVVLDKTGTVTMGTMALVDVAAADGEDADEVLRLAGAVEHASEHPIARAIARSAADRVGNVPPVTDFAATAGLGVRGVVDGRTVLVGKAALLAQEGVAVPEAVARKAAQAEAAGHTAVLAAWDGKARGVLVVADTVKPTSAEAVAQLRQLGLTPILLTGDNAAVARTVAEQVGIDEVIAEVLPADKVDVVKRLQDEGRVVAMVGDGVNDAAALAQADLGLAMGTGTDAAIEAADLTLVRGDLRVAADAIRLSRRTLATIKGNLFWAFAYNVAALPLAAAGLLNPMIAGAAMAFSSVFVVSNSLRLRGFRPHAAP</sequence>
<evidence type="ECO:0000256" key="3">
    <source>
        <dbReference type="ARBA" id="ARBA00022692"/>
    </source>
</evidence>
<dbReference type="SFLD" id="SFLDS00003">
    <property type="entry name" value="Haloacid_Dehalogenase"/>
    <property type="match status" value="1"/>
</dbReference>
<keyword evidence="9 12" id="KW-0472">Membrane</keyword>
<feature type="transmembrane region" description="Helical" evidence="12">
    <location>
        <begin position="386"/>
        <end position="413"/>
    </location>
</feature>
<feature type="transmembrane region" description="Helical" evidence="12">
    <location>
        <begin position="723"/>
        <end position="741"/>
    </location>
</feature>
<evidence type="ECO:0000256" key="8">
    <source>
        <dbReference type="ARBA" id="ARBA00022989"/>
    </source>
</evidence>
<dbReference type="FunFam" id="3.30.70.100:FF:000005">
    <property type="entry name" value="Copper-exporting P-type ATPase A"/>
    <property type="match status" value="1"/>
</dbReference>
<reference evidence="14" key="1">
    <citation type="submission" date="2005-07" db="EMBL/GenBank/DDBJ databases">
        <title>Complete sequence of Thermobifida fusca YX.</title>
        <authorList>
            <consortium name="US DOE Joint Genome Institute"/>
            <person name="Copeland A."/>
            <person name="Lucas S."/>
            <person name="Lapidus A."/>
            <person name="Barry K."/>
            <person name="Detter J.C."/>
            <person name="Glavina T."/>
            <person name="Hammon N."/>
            <person name="Israni S."/>
            <person name="Pitluck S."/>
            <person name="Di Bartolo G."/>
            <person name="Chain P."/>
            <person name="Schmutz J."/>
            <person name="Larimer F."/>
            <person name="Land M."/>
            <person name="Lykidis A."/>
            <person name="Richardson P."/>
        </authorList>
    </citation>
    <scope>NUCLEOTIDE SEQUENCE</scope>
    <source>
        <strain evidence="14">YX</strain>
    </source>
</reference>
<keyword evidence="7" id="KW-1278">Translocase</keyword>
<dbReference type="eggNOG" id="COG2217">
    <property type="taxonomic scope" value="Bacteria"/>
</dbReference>
<dbReference type="AlphaFoldDB" id="Q47KZ1"/>
<dbReference type="InterPro" id="IPR023298">
    <property type="entry name" value="ATPase_P-typ_TM_dom_sf"/>
</dbReference>
<dbReference type="InterPro" id="IPR017969">
    <property type="entry name" value="Heavy-metal-associated_CS"/>
</dbReference>
<feature type="transmembrane region" description="Helical" evidence="12">
    <location>
        <begin position="128"/>
        <end position="150"/>
    </location>
</feature>
<dbReference type="PROSITE" id="PS00154">
    <property type="entry name" value="ATPASE_E1_E2"/>
    <property type="match status" value="1"/>
</dbReference>
<dbReference type="GO" id="GO:0016887">
    <property type="term" value="F:ATP hydrolysis activity"/>
    <property type="evidence" value="ECO:0007669"/>
    <property type="project" value="InterPro"/>
</dbReference>
<name>Q47KZ1_THEFY</name>
<dbReference type="PANTHER" id="PTHR43520:SF8">
    <property type="entry name" value="P-TYPE CU(+) TRANSPORTER"/>
    <property type="match status" value="1"/>
</dbReference>
<dbReference type="NCBIfam" id="TIGR01525">
    <property type="entry name" value="ATPase-IB_hvy"/>
    <property type="match status" value="1"/>
</dbReference>
<dbReference type="PROSITE" id="PS50846">
    <property type="entry name" value="HMA_2"/>
    <property type="match status" value="1"/>
</dbReference>
<dbReference type="InterPro" id="IPR023214">
    <property type="entry name" value="HAD_sf"/>
</dbReference>
<evidence type="ECO:0000259" key="13">
    <source>
        <dbReference type="PROSITE" id="PS50846"/>
    </source>
</evidence>
<evidence type="ECO:0000256" key="12">
    <source>
        <dbReference type="RuleBase" id="RU362081"/>
    </source>
</evidence>
<dbReference type="CDD" id="cd00371">
    <property type="entry name" value="HMA"/>
    <property type="match status" value="1"/>
</dbReference>
<dbReference type="Gene3D" id="3.40.1110.10">
    <property type="entry name" value="Calcium-transporting ATPase, cytoplasmic domain N"/>
    <property type="match status" value="1"/>
</dbReference>
<evidence type="ECO:0000256" key="2">
    <source>
        <dbReference type="ARBA" id="ARBA00006024"/>
    </source>
</evidence>
<dbReference type="InterPro" id="IPR006121">
    <property type="entry name" value="HMA_dom"/>
</dbReference>
<dbReference type="GO" id="GO:0005886">
    <property type="term" value="C:plasma membrane"/>
    <property type="evidence" value="ECO:0007669"/>
    <property type="project" value="UniProtKB-SubCell"/>
</dbReference>
<evidence type="ECO:0000256" key="6">
    <source>
        <dbReference type="ARBA" id="ARBA00022840"/>
    </source>
</evidence>
<dbReference type="PRINTS" id="PR00120">
    <property type="entry name" value="HATPASE"/>
</dbReference>
<dbReference type="STRING" id="269800.Tfu_2848"/>
<feature type="transmembrane region" description="Helical" evidence="12">
    <location>
        <begin position="358"/>
        <end position="380"/>
    </location>
</feature>
<dbReference type="InterPro" id="IPR023299">
    <property type="entry name" value="ATPase_P-typ_cyto_dom_N"/>
</dbReference>
<keyword evidence="3 12" id="KW-0812">Transmembrane</keyword>
<dbReference type="PANTHER" id="PTHR43520">
    <property type="entry name" value="ATP7, ISOFORM B"/>
    <property type="match status" value="1"/>
</dbReference>
<dbReference type="SFLD" id="SFLDG00002">
    <property type="entry name" value="C1.7:_P-type_atpase_like"/>
    <property type="match status" value="1"/>
</dbReference>
<dbReference type="Pfam" id="PF00403">
    <property type="entry name" value="HMA"/>
    <property type="match status" value="1"/>
</dbReference>
<dbReference type="GO" id="GO:0055070">
    <property type="term" value="P:copper ion homeostasis"/>
    <property type="evidence" value="ECO:0007669"/>
    <property type="project" value="TreeGrafter"/>
</dbReference>
<comment type="catalytic activity">
    <reaction evidence="10">
        <text>ATP + H2O = ADP + phosphate + H(+)</text>
        <dbReference type="Rhea" id="RHEA:13065"/>
        <dbReference type="ChEBI" id="CHEBI:15377"/>
        <dbReference type="ChEBI" id="CHEBI:15378"/>
        <dbReference type="ChEBI" id="CHEBI:30616"/>
        <dbReference type="ChEBI" id="CHEBI:43474"/>
        <dbReference type="ChEBI" id="CHEBI:456216"/>
    </reaction>
</comment>
<dbReference type="OrthoDB" id="7059309at2"/>
<dbReference type="InterPro" id="IPR018303">
    <property type="entry name" value="ATPase_P-typ_P_site"/>
</dbReference>
<accession>Q47KZ1</accession>
<keyword evidence="6 12" id="KW-0067">ATP-binding</keyword>
<dbReference type="InterPro" id="IPR044492">
    <property type="entry name" value="P_typ_ATPase_HD_dom"/>
</dbReference>
<dbReference type="Gene3D" id="2.70.150.10">
    <property type="entry name" value="Calcium-transporting ATPase, cytoplasmic transduction domain A"/>
    <property type="match status" value="1"/>
</dbReference>
<dbReference type="Pfam" id="PF00122">
    <property type="entry name" value="E1-E2_ATPase"/>
    <property type="match status" value="1"/>
</dbReference>
<gene>
    <name evidence="14" type="ordered locus">Tfu_2848</name>
</gene>
<evidence type="ECO:0000256" key="9">
    <source>
        <dbReference type="ARBA" id="ARBA00023136"/>
    </source>
</evidence>
<dbReference type="EMBL" id="CP000088">
    <property type="protein sequence ID" value="AAZ56881.1"/>
    <property type="molecule type" value="Genomic_DNA"/>
</dbReference>
<dbReference type="HOGENOM" id="CLU_001771_0_3_11"/>
<feature type="transmembrane region" description="Helical" evidence="12">
    <location>
        <begin position="102"/>
        <end position="122"/>
    </location>
</feature>
<comment type="similarity">
    <text evidence="2 12">Belongs to the cation transport ATPase (P-type) (TC 3.A.3) family. Type IB subfamily.</text>
</comment>
<keyword evidence="12" id="KW-1003">Cell membrane</keyword>
<dbReference type="RefSeq" id="WP_011293271.1">
    <property type="nucleotide sequence ID" value="NC_007333.1"/>
</dbReference>
<keyword evidence="4 12" id="KW-0479">Metal-binding</keyword>
<dbReference type="InterPro" id="IPR036163">
    <property type="entry name" value="HMA_dom_sf"/>
</dbReference>
<dbReference type="InterPro" id="IPR059000">
    <property type="entry name" value="ATPase_P-type_domA"/>
</dbReference>
<keyword evidence="5 12" id="KW-0547">Nucleotide-binding</keyword>
<dbReference type="InterPro" id="IPR008250">
    <property type="entry name" value="ATPase_P-typ_transduc_dom_A_sf"/>
</dbReference>
<dbReference type="GO" id="GO:0005524">
    <property type="term" value="F:ATP binding"/>
    <property type="evidence" value="ECO:0007669"/>
    <property type="project" value="UniProtKB-UniRule"/>
</dbReference>
<dbReference type="SUPFAM" id="SSF55008">
    <property type="entry name" value="HMA, heavy metal-associated domain"/>
    <property type="match status" value="1"/>
</dbReference>
<evidence type="ECO:0000256" key="11">
    <source>
        <dbReference type="ARBA" id="ARBA00074171"/>
    </source>
</evidence>